<dbReference type="EMBL" id="JACXAE010000013">
    <property type="protein sequence ID" value="MBD2771101.1"/>
    <property type="molecule type" value="Genomic_DNA"/>
</dbReference>
<dbReference type="RefSeq" id="WP_190825394.1">
    <property type="nucleotide sequence ID" value="NZ_CAWPPI010000013.1"/>
</dbReference>
<name>A0A8J6XER1_9CYAN</name>
<sequence>MATFTTKNSQFNKADTVDGILLEKVTHVELENLDLEKSGHRSLVVRQTQNIKVQYVAMKIDI</sequence>
<reference evidence="1" key="1">
    <citation type="submission" date="2020-09" db="EMBL/GenBank/DDBJ databases">
        <title>Iningainema tapete sp. nov. (Scytonemataceae, Cyanobacteria) from greenhouses in central Florida (USA) produces two types of nodularin with biosynthetic potential for microcystin-LR and anabaenopeptins.</title>
        <authorList>
            <person name="Berthold D.E."/>
            <person name="Lefler F.W."/>
            <person name="Huang I.-S."/>
            <person name="Abdulla H."/>
            <person name="Zimba P.V."/>
            <person name="Laughinghouse H.D. IV."/>
        </authorList>
    </citation>
    <scope>NUCLEOTIDE SEQUENCE</scope>
    <source>
        <strain evidence="1">BLCCT55</strain>
    </source>
</reference>
<gene>
    <name evidence="1" type="ORF">ICL16_02915</name>
</gene>
<keyword evidence="2" id="KW-1185">Reference proteome</keyword>
<evidence type="ECO:0000313" key="1">
    <source>
        <dbReference type="EMBL" id="MBD2771101.1"/>
    </source>
</evidence>
<dbReference type="AlphaFoldDB" id="A0A8J6XER1"/>
<accession>A0A8J6XER1</accession>
<proteinExistence type="predicted"/>
<organism evidence="1 2">
    <name type="scientific">Iningainema tapete BLCC-T55</name>
    <dbReference type="NCBI Taxonomy" id="2748662"/>
    <lineage>
        <taxon>Bacteria</taxon>
        <taxon>Bacillati</taxon>
        <taxon>Cyanobacteriota</taxon>
        <taxon>Cyanophyceae</taxon>
        <taxon>Nostocales</taxon>
        <taxon>Scytonemataceae</taxon>
        <taxon>Iningainema tapete</taxon>
    </lineage>
</organism>
<evidence type="ECO:0000313" key="2">
    <source>
        <dbReference type="Proteomes" id="UP000629098"/>
    </source>
</evidence>
<protein>
    <submittedName>
        <fullName evidence="1">Uncharacterized protein</fullName>
    </submittedName>
</protein>
<comment type="caution">
    <text evidence="1">The sequence shown here is derived from an EMBL/GenBank/DDBJ whole genome shotgun (WGS) entry which is preliminary data.</text>
</comment>
<dbReference type="Proteomes" id="UP000629098">
    <property type="component" value="Unassembled WGS sequence"/>
</dbReference>